<dbReference type="InterPro" id="IPR059125">
    <property type="entry name" value="Ferritin_actino"/>
</dbReference>
<proteinExistence type="predicted"/>
<dbReference type="EMBL" id="RCUX01000004">
    <property type="protein sequence ID" value="RLP76453.1"/>
    <property type="molecule type" value="Genomic_DNA"/>
</dbReference>
<evidence type="ECO:0000313" key="2">
    <source>
        <dbReference type="EMBL" id="RLP76453.1"/>
    </source>
</evidence>
<keyword evidence="3" id="KW-1185">Reference proteome</keyword>
<feature type="domain" description="Ferritin-like" evidence="1">
    <location>
        <begin position="39"/>
        <end position="196"/>
    </location>
</feature>
<dbReference type="RefSeq" id="WP_121648033.1">
    <property type="nucleotide sequence ID" value="NZ_RCUX01000004.1"/>
</dbReference>
<comment type="caution">
    <text evidence="2">The sequence shown here is derived from an EMBL/GenBank/DDBJ whole genome shotgun (WGS) entry which is preliminary data.</text>
</comment>
<dbReference type="Proteomes" id="UP000272503">
    <property type="component" value="Unassembled WGS sequence"/>
</dbReference>
<dbReference type="Pfam" id="PF13794">
    <property type="entry name" value="MiaE_2"/>
    <property type="match status" value="1"/>
</dbReference>
<accession>A0A3L7A805</accession>
<organism evidence="2 3">
    <name type="scientific">Mycetocola tolaasinivorans</name>
    <dbReference type="NCBI Taxonomy" id="76635"/>
    <lineage>
        <taxon>Bacteria</taxon>
        <taxon>Bacillati</taxon>
        <taxon>Actinomycetota</taxon>
        <taxon>Actinomycetes</taxon>
        <taxon>Micrococcales</taxon>
        <taxon>Microbacteriaceae</taxon>
        <taxon>Mycetocola</taxon>
    </lineage>
</organism>
<protein>
    <recommendedName>
        <fullName evidence="1">Ferritin-like domain-containing protein</fullName>
    </recommendedName>
</protein>
<sequence>MISWFRRRGPSSNEPTVVLRASTVPTTRVDFAELASDTSDFLGQAAYLQLAVFQQYSAISRDSGRLLTTELIAGPAGLALRKHHELVREIRRRGEDPQVLMSPYVVAIDRLLGIARGDSINEGLLGLYITQGFLDDFFRGLAAQLPADLAGRMEALLSTDNGSTVVVDILRDAIIEDPRRAHRLALSGRRLVGDIILVCHAALRLETVTAGAGAGDHAVANTAERVEPVFTELIGRHTQRMDGLGLTA</sequence>
<gene>
    <name evidence="2" type="ORF">D9V32_06225</name>
</gene>
<dbReference type="Gene3D" id="1.20.1260.10">
    <property type="match status" value="1"/>
</dbReference>
<dbReference type="OrthoDB" id="3728083at2"/>
<evidence type="ECO:0000259" key="1">
    <source>
        <dbReference type="Pfam" id="PF13794"/>
    </source>
</evidence>
<reference evidence="2 3" key="1">
    <citation type="submission" date="2018-10" db="EMBL/GenBank/DDBJ databases">
        <authorList>
            <person name="Li J."/>
        </authorList>
    </citation>
    <scope>NUCLEOTIDE SEQUENCE [LARGE SCALE GENOMIC DNA]</scope>
    <source>
        <strain evidence="2 3">IF 016277</strain>
    </source>
</reference>
<dbReference type="AlphaFoldDB" id="A0A3L7A805"/>
<evidence type="ECO:0000313" key="3">
    <source>
        <dbReference type="Proteomes" id="UP000272503"/>
    </source>
</evidence>
<dbReference type="InterPro" id="IPR012347">
    <property type="entry name" value="Ferritin-like"/>
</dbReference>
<name>A0A3L7A805_9MICO</name>